<dbReference type="InterPro" id="IPR050709">
    <property type="entry name" value="Biotin_Carboxyl_Carrier/Decarb"/>
</dbReference>
<keyword evidence="4" id="KW-1185">Reference proteome</keyword>
<evidence type="ECO:0000313" key="4">
    <source>
        <dbReference type="Proteomes" id="UP000749311"/>
    </source>
</evidence>
<dbReference type="CDD" id="cd06850">
    <property type="entry name" value="biotinyl_domain"/>
    <property type="match status" value="1"/>
</dbReference>
<feature type="domain" description="Lipoyl-binding" evidence="2">
    <location>
        <begin position="91"/>
        <end position="169"/>
    </location>
</feature>
<dbReference type="Gene3D" id="2.40.50.100">
    <property type="match status" value="1"/>
</dbReference>
<dbReference type="PANTHER" id="PTHR45266:SF3">
    <property type="entry name" value="OXALOACETATE DECARBOXYLASE ALPHA CHAIN"/>
    <property type="match status" value="1"/>
</dbReference>
<gene>
    <name evidence="3" type="ORF">FB473_001466</name>
</gene>
<evidence type="ECO:0000259" key="2">
    <source>
        <dbReference type="PROSITE" id="PS50968"/>
    </source>
</evidence>
<dbReference type="RefSeq" id="WP_167166047.1">
    <property type="nucleotide sequence ID" value="NZ_BAAAOO010000015.1"/>
</dbReference>
<sequence length="171" mass="18085">MRRYTVTVNNNPYEIDVEEVSASQFQVQIDGKLVDVELTSQQDAADALIAPQIEASHRSLSDPPTGVGVAVATAPKVPAALRSENPRTPSPAVAGGTDLAYSMSAPMPGVILDVNVTAGAQVAKGDVVMVLEAMKMKNELHASRTGVIEDVLVASGEQVKYGQLLLRFVKD</sequence>
<accession>A0ABX0SFQ7</accession>
<name>A0ABX0SFQ7_9ACTN</name>
<dbReference type="Proteomes" id="UP000749311">
    <property type="component" value="Unassembled WGS sequence"/>
</dbReference>
<proteinExistence type="predicted"/>
<keyword evidence="1" id="KW-0092">Biotin</keyword>
<dbReference type="EMBL" id="JAAMOZ010000001">
    <property type="protein sequence ID" value="NIH56821.1"/>
    <property type="molecule type" value="Genomic_DNA"/>
</dbReference>
<dbReference type="PROSITE" id="PS00188">
    <property type="entry name" value="BIOTIN"/>
    <property type="match status" value="1"/>
</dbReference>
<organism evidence="3 4">
    <name type="scientific">Brooklawnia cerclae</name>
    <dbReference type="NCBI Taxonomy" id="349934"/>
    <lineage>
        <taxon>Bacteria</taxon>
        <taxon>Bacillati</taxon>
        <taxon>Actinomycetota</taxon>
        <taxon>Actinomycetes</taxon>
        <taxon>Propionibacteriales</taxon>
        <taxon>Propionibacteriaceae</taxon>
        <taxon>Brooklawnia</taxon>
    </lineage>
</organism>
<dbReference type="Pfam" id="PF00364">
    <property type="entry name" value="Biotin_lipoyl"/>
    <property type="match status" value="1"/>
</dbReference>
<dbReference type="PANTHER" id="PTHR45266">
    <property type="entry name" value="OXALOACETATE DECARBOXYLASE ALPHA CHAIN"/>
    <property type="match status" value="1"/>
</dbReference>
<evidence type="ECO:0000313" key="3">
    <source>
        <dbReference type="EMBL" id="NIH56821.1"/>
    </source>
</evidence>
<evidence type="ECO:0000256" key="1">
    <source>
        <dbReference type="ARBA" id="ARBA00023267"/>
    </source>
</evidence>
<dbReference type="InterPro" id="IPR000089">
    <property type="entry name" value="Biotin_lipoyl"/>
</dbReference>
<protein>
    <submittedName>
        <fullName evidence="3">Biotin carboxyl carrier protein</fullName>
    </submittedName>
</protein>
<comment type="caution">
    <text evidence="3">The sequence shown here is derived from an EMBL/GenBank/DDBJ whole genome shotgun (WGS) entry which is preliminary data.</text>
</comment>
<dbReference type="InterPro" id="IPR001882">
    <property type="entry name" value="Biotin_BS"/>
</dbReference>
<reference evidence="3 4" key="1">
    <citation type="submission" date="2020-02" db="EMBL/GenBank/DDBJ databases">
        <title>Sequencing the genomes of 1000 actinobacteria strains.</title>
        <authorList>
            <person name="Klenk H.-P."/>
        </authorList>
    </citation>
    <scope>NUCLEOTIDE SEQUENCE [LARGE SCALE GENOMIC DNA]</scope>
    <source>
        <strain evidence="3 4">DSM 19609</strain>
    </source>
</reference>
<dbReference type="SUPFAM" id="SSF51230">
    <property type="entry name" value="Single hybrid motif"/>
    <property type="match status" value="1"/>
</dbReference>
<dbReference type="PROSITE" id="PS50968">
    <property type="entry name" value="BIOTINYL_LIPOYL"/>
    <property type="match status" value="1"/>
</dbReference>
<dbReference type="InterPro" id="IPR011053">
    <property type="entry name" value="Single_hybrid_motif"/>
</dbReference>